<feature type="non-terminal residue" evidence="2">
    <location>
        <position position="1"/>
    </location>
</feature>
<keyword evidence="3" id="KW-1185">Reference proteome</keyword>
<protein>
    <recommendedName>
        <fullName evidence="1">Heterokaryon incompatibility domain-containing protein</fullName>
    </recommendedName>
</protein>
<gene>
    <name evidence="2" type="ORF">K469DRAFT_538289</name>
</gene>
<dbReference type="EMBL" id="ML994610">
    <property type="protein sequence ID" value="KAF2194928.1"/>
    <property type="molecule type" value="Genomic_DNA"/>
</dbReference>
<dbReference type="AlphaFoldDB" id="A0A6A6EVW7"/>
<evidence type="ECO:0000259" key="1">
    <source>
        <dbReference type="Pfam" id="PF06985"/>
    </source>
</evidence>
<feature type="domain" description="Heterokaryon incompatibility" evidence="1">
    <location>
        <begin position="1"/>
        <end position="54"/>
    </location>
</feature>
<evidence type="ECO:0000313" key="3">
    <source>
        <dbReference type="Proteomes" id="UP000800200"/>
    </source>
</evidence>
<organism evidence="2 3">
    <name type="scientific">Zopfia rhizophila CBS 207.26</name>
    <dbReference type="NCBI Taxonomy" id="1314779"/>
    <lineage>
        <taxon>Eukaryota</taxon>
        <taxon>Fungi</taxon>
        <taxon>Dikarya</taxon>
        <taxon>Ascomycota</taxon>
        <taxon>Pezizomycotina</taxon>
        <taxon>Dothideomycetes</taxon>
        <taxon>Dothideomycetes incertae sedis</taxon>
        <taxon>Zopfiaceae</taxon>
        <taxon>Zopfia</taxon>
    </lineage>
</organism>
<sequence length="111" mass="12660">CINQKEPEEFHRRIQQMDAIYSNSLLTTFAVAGTDSYYGLPGVGRSRREQQSKKVGDHSFLAVPRYPKYLIVTSRGISSGCAYQEALLSRRTLVFTEKQLYLESQGVYCKE</sequence>
<dbReference type="Proteomes" id="UP000800200">
    <property type="component" value="Unassembled WGS sequence"/>
</dbReference>
<accession>A0A6A6EVW7</accession>
<evidence type="ECO:0000313" key="2">
    <source>
        <dbReference type="EMBL" id="KAF2194928.1"/>
    </source>
</evidence>
<dbReference type="Pfam" id="PF06985">
    <property type="entry name" value="HET"/>
    <property type="match status" value="1"/>
</dbReference>
<dbReference type="PANTHER" id="PTHR33112:SF1">
    <property type="entry name" value="HETEROKARYON INCOMPATIBILITY DOMAIN-CONTAINING PROTEIN"/>
    <property type="match status" value="1"/>
</dbReference>
<proteinExistence type="predicted"/>
<feature type="non-terminal residue" evidence="2">
    <location>
        <position position="111"/>
    </location>
</feature>
<dbReference type="InterPro" id="IPR010730">
    <property type="entry name" value="HET"/>
</dbReference>
<name>A0A6A6EVW7_9PEZI</name>
<reference evidence="2" key="1">
    <citation type="journal article" date="2020" name="Stud. Mycol.">
        <title>101 Dothideomycetes genomes: a test case for predicting lifestyles and emergence of pathogens.</title>
        <authorList>
            <person name="Haridas S."/>
            <person name="Albert R."/>
            <person name="Binder M."/>
            <person name="Bloem J."/>
            <person name="Labutti K."/>
            <person name="Salamov A."/>
            <person name="Andreopoulos B."/>
            <person name="Baker S."/>
            <person name="Barry K."/>
            <person name="Bills G."/>
            <person name="Bluhm B."/>
            <person name="Cannon C."/>
            <person name="Castanera R."/>
            <person name="Culley D."/>
            <person name="Daum C."/>
            <person name="Ezra D."/>
            <person name="Gonzalez J."/>
            <person name="Henrissat B."/>
            <person name="Kuo A."/>
            <person name="Liang C."/>
            <person name="Lipzen A."/>
            <person name="Lutzoni F."/>
            <person name="Magnuson J."/>
            <person name="Mondo S."/>
            <person name="Nolan M."/>
            <person name="Ohm R."/>
            <person name="Pangilinan J."/>
            <person name="Park H.-J."/>
            <person name="Ramirez L."/>
            <person name="Alfaro M."/>
            <person name="Sun H."/>
            <person name="Tritt A."/>
            <person name="Yoshinaga Y."/>
            <person name="Zwiers L.-H."/>
            <person name="Turgeon B."/>
            <person name="Goodwin S."/>
            <person name="Spatafora J."/>
            <person name="Crous P."/>
            <person name="Grigoriev I."/>
        </authorList>
    </citation>
    <scope>NUCLEOTIDE SEQUENCE</scope>
    <source>
        <strain evidence="2">CBS 207.26</strain>
    </source>
</reference>
<dbReference type="PANTHER" id="PTHR33112">
    <property type="entry name" value="DOMAIN PROTEIN, PUTATIVE-RELATED"/>
    <property type="match status" value="1"/>
</dbReference>
<dbReference type="OrthoDB" id="5428863at2759"/>